<organism evidence="1 2">
    <name type="scientific">Nitrospira japonica</name>
    <dbReference type="NCBI Taxonomy" id="1325564"/>
    <lineage>
        <taxon>Bacteria</taxon>
        <taxon>Pseudomonadati</taxon>
        <taxon>Nitrospirota</taxon>
        <taxon>Nitrospiria</taxon>
        <taxon>Nitrospirales</taxon>
        <taxon>Nitrospiraceae</taxon>
        <taxon>Nitrospira</taxon>
    </lineage>
</organism>
<protein>
    <submittedName>
        <fullName evidence="1">Uncharacterized protein</fullName>
    </submittedName>
</protein>
<sequence>MHEEDNLHQPVELRSDSSRQCRRKLSFPMIRRRRTFQVRTILAKSGPGHVVICAMTLVLTVTGCATKHYTPLAEADDDQVEQLTENVFRVEYRVSAFTSQAALDRYFLRRCAELTLRESYDYFHVGRRFDILMLSRRTSMTLTMFKGERPADNPDLIDARSVLRESE</sequence>
<gene>
    <name evidence="1" type="ORF">NSJP_2388</name>
</gene>
<proteinExistence type="predicted"/>
<dbReference type="EMBL" id="LT828648">
    <property type="protein sequence ID" value="SLM48560.1"/>
    <property type="molecule type" value="Genomic_DNA"/>
</dbReference>
<accession>A0A1W1I6E0</accession>
<evidence type="ECO:0000313" key="1">
    <source>
        <dbReference type="EMBL" id="SLM48560.1"/>
    </source>
</evidence>
<dbReference type="Proteomes" id="UP000192042">
    <property type="component" value="Chromosome I"/>
</dbReference>
<dbReference type="NCBIfam" id="NF047637">
    <property type="entry name" value="lipo_CC0125"/>
    <property type="match status" value="1"/>
</dbReference>
<keyword evidence="2" id="KW-1185">Reference proteome</keyword>
<reference evidence="1 2" key="1">
    <citation type="submission" date="2017-03" db="EMBL/GenBank/DDBJ databases">
        <authorList>
            <person name="Afonso C.L."/>
            <person name="Miller P.J."/>
            <person name="Scott M.A."/>
            <person name="Spackman E."/>
            <person name="Goraichik I."/>
            <person name="Dimitrov K.M."/>
            <person name="Suarez D.L."/>
            <person name="Swayne D.E."/>
        </authorList>
    </citation>
    <scope>NUCLEOTIDE SEQUENCE [LARGE SCALE GENOMIC DNA]</scope>
    <source>
        <strain evidence="1">Genome sequencing of Nitrospira japonica strain NJ11</strain>
    </source>
</reference>
<evidence type="ECO:0000313" key="2">
    <source>
        <dbReference type="Proteomes" id="UP000192042"/>
    </source>
</evidence>
<dbReference type="STRING" id="1325564.NSJP_2388"/>
<name>A0A1W1I6E0_9BACT</name>
<dbReference type="AlphaFoldDB" id="A0A1W1I6E0"/>
<dbReference type="KEGG" id="nja:NSJP_2388"/>